<dbReference type="PROSITE" id="PS50144">
    <property type="entry name" value="MATH"/>
    <property type="match status" value="2"/>
</dbReference>
<dbReference type="Pfam" id="PF22486">
    <property type="entry name" value="MATH_2"/>
    <property type="match status" value="1"/>
</dbReference>
<dbReference type="CDD" id="cd00121">
    <property type="entry name" value="MATH"/>
    <property type="match status" value="1"/>
</dbReference>
<dbReference type="SUPFAM" id="SSF49599">
    <property type="entry name" value="TRAF domain-like"/>
    <property type="match status" value="1"/>
</dbReference>
<feature type="compositionally biased region" description="Polar residues" evidence="1">
    <location>
        <begin position="1"/>
        <end position="17"/>
    </location>
</feature>
<dbReference type="AlphaFoldDB" id="A0AA87YZT3"/>
<evidence type="ECO:0000259" key="2">
    <source>
        <dbReference type="PROSITE" id="PS50144"/>
    </source>
</evidence>
<evidence type="ECO:0000313" key="3">
    <source>
        <dbReference type="EMBL" id="GMN26707.1"/>
    </source>
</evidence>
<gene>
    <name evidence="3" type="ORF">TIFTF001_040897</name>
</gene>
<sequence length="272" mass="30725">MASPLPSSSENPNTSTREGSELPPLHPSIFLSDDSISSVSLDPNYQTGFHTAPSSPPPFKGSTTEMFSPFLPKLFLQPKLNIFHARDAVPSHHLLKIESFSTLSKAPIEKYVSEFEAGGYKWNLSIYPSGDKNKDGQDHISIYLELVETSSLPAGWEVNAIFSFFVFDQVRDKYVGPQDARVRRFHCVKTQWGLEKFIDLKAFNNPSNGYLVNDTCSFGVEVFVVKNTSKAERLSMIKNPAKFKYAWMFDSFSTKTLEHYESDFFVGGDYIW</sequence>
<dbReference type="EMBL" id="BTGU01001629">
    <property type="protein sequence ID" value="GMN26707.1"/>
    <property type="molecule type" value="Genomic_DNA"/>
</dbReference>
<evidence type="ECO:0000256" key="1">
    <source>
        <dbReference type="SAM" id="MobiDB-lite"/>
    </source>
</evidence>
<dbReference type="InterPro" id="IPR008974">
    <property type="entry name" value="TRAF-like"/>
</dbReference>
<dbReference type="InterPro" id="IPR002083">
    <property type="entry name" value="MATH/TRAF_dom"/>
</dbReference>
<dbReference type="PANTHER" id="PTHR46162:SF9">
    <property type="entry name" value="MATH DOMAIN-CONTAINING PROTEIN"/>
    <property type="match status" value="1"/>
</dbReference>
<comment type="caution">
    <text evidence="3">The sequence shown here is derived from an EMBL/GenBank/DDBJ whole genome shotgun (WGS) entry which is preliminary data.</text>
</comment>
<dbReference type="SMART" id="SM00061">
    <property type="entry name" value="MATH"/>
    <property type="match status" value="1"/>
</dbReference>
<feature type="domain" description="MATH" evidence="2">
    <location>
        <begin position="242"/>
        <end position="272"/>
    </location>
</feature>
<dbReference type="Gene3D" id="2.60.210.10">
    <property type="entry name" value="Apoptosis, Tumor Necrosis Factor Receptor Associated Protein 2, Chain A"/>
    <property type="match status" value="1"/>
</dbReference>
<feature type="domain" description="MATH" evidence="2">
    <location>
        <begin position="90"/>
        <end position="222"/>
    </location>
</feature>
<reference evidence="3" key="1">
    <citation type="submission" date="2023-07" db="EMBL/GenBank/DDBJ databases">
        <title>draft genome sequence of fig (Ficus carica).</title>
        <authorList>
            <person name="Takahashi T."/>
            <person name="Nishimura K."/>
        </authorList>
    </citation>
    <scope>NUCLEOTIDE SEQUENCE</scope>
</reference>
<name>A0AA87YZT3_FICCA</name>
<accession>A0AA87YZT3</accession>
<feature type="region of interest" description="Disordered" evidence="1">
    <location>
        <begin position="1"/>
        <end position="31"/>
    </location>
</feature>
<evidence type="ECO:0000313" key="4">
    <source>
        <dbReference type="Proteomes" id="UP001187192"/>
    </source>
</evidence>
<keyword evidence="4" id="KW-1185">Reference proteome</keyword>
<proteinExistence type="predicted"/>
<dbReference type="PANTHER" id="PTHR46162">
    <property type="entry name" value="TRAF-LIKE FAMILY PROTEIN"/>
    <property type="match status" value="1"/>
</dbReference>
<dbReference type="Proteomes" id="UP001187192">
    <property type="component" value="Unassembled WGS sequence"/>
</dbReference>
<protein>
    <recommendedName>
        <fullName evidence="2">MATH domain-containing protein</fullName>
    </recommendedName>
</protein>
<organism evidence="3 4">
    <name type="scientific">Ficus carica</name>
    <name type="common">Common fig</name>
    <dbReference type="NCBI Taxonomy" id="3494"/>
    <lineage>
        <taxon>Eukaryota</taxon>
        <taxon>Viridiplantae</taxon>
        <taxon>Streptophyta</taxon>
        <taxon>Embryophyta</taxon>
        <taxon>Tracheophyta</taxon>
        <taxon>Spermatophyta</taxon>
        <taxon>Magnoliopsida</taxon>
        <taxon>eudicotyledons</taxon>
        <taxon>Gunneridae</taxon>
        <taxon>Pentapetalae</taxon>
        <taxon>rosids</taxon>
        <taxon>fabids</taxon>
        <taxon>Rosales</taxon>
        <taxon>Moraceae</taxon>
        <taxon>Ficeae</taxon>
        <taxon>Ficus</taxon>
    </lineage>
</organism>